<dbReference type="Proteomes" id="UP001314796">
    <property type="component" value="Unassembled WGS sequence"/>
</dbReference>
<keyword evidence="2" id="KW-1185">Reference proteome</keyword>
<sequence length="94" mass="10955">MDQRKINELLSAAKKGDYSKLEEIKGYVSDEEYQMALQLFQQYAGKSQAEIIKELAKLKKTVPNQQEIIDKIQPFLNDEQKSKLKHLLDILDEE</sequence>
<gene>
    <name evidence="1" type="ORF">JOC73_001362</name>
</gene>
<accession>A0ABS2NPH0</accession>
<proteinExistence type="predicted"/>
<dbReference type="RefSeq" id="WP_204401448.1">
    <property type="nucleotide sequence ID" value="NZ_JAFBEE010000007.1"/>
</dbReference>
<name>A0ABS2NPH0_9FIRM</name>
<protein>
    <submittedName>
        <fullName evidence="1">Uncharacterized protein</fullName>
    </submittedName>
</protein>
<comment type="caution">
    <text evidence="1">The sequence shown here is derived from an EMBL/GenBank/DDBJ whole genome shotgun (WGS) entry which is preliminary data.</text>
</comment>
<reference evidence="1 2" key="1">
    <citation type="submission" date="2021-01" db="EMBL/GenBank/DDBJ databases">
        <title>Genomic Encyclopedia of Type Strains, Phase IV (KMG-IV): sequencing the most valuable type-strain genomes for metagenomic binning, comparative biology and taxonomic classification.</title>
        <authorList>
            <person name="Goeker M."/>
        </authorList>
    </citation>
    <scope>NUCLEOTIDE SEQUENCE [LARGE SCALE GENOMIC DNA]</scope>
    <source>
        <strain evidence="1 2">DSM 25890</strain>
    </source>
</reference>
<dbReference type="EMBL" id="JAFBEE010000007">
    <property type="protein sequence ID" value="MBM7614843.1"/>
    <property type="molecule type" value="Genomic_DNA"/>
</dbReference>
<organism evidence="1 2">
    <name type="scientific">Alkaliphilus hydrothermalis</name>
    <dbReference type="NCBI Taxonomy" id="1482730"/>
    <lineage>
        <taxon>Bacteria</taxon>
        <taxon>Bacillati</taxon>
        <taxon>Bacillota</taxon>
        <taxon>Clostridia</taxon>
        <taxon>Peptostreptococcales</taxon>
        <taxon>Natronincolaceae</taxon>
        <taxon>Alkaliphilus</taxon>
    </lineage>
</organism>
<evidence type="ECO:0000313" key="1">
    <source>
        <dbReference type="EMBL" id="MBM7614843.1"/>
    </source>
</evidence>
<evidence type="ECO:0000313" key="2">
    <source>
        <dbReference type="Proteomes" id="UP001314796"/>
    </source>
</evidence>